<keyword evidence="4" id="KW-1185">Reference proteome</keyword>
<protein>
    <recommendedName>
        <fullName evidence="5">DUF1778 domain-containing protein</fullName>
    </recommendedName>
</protein>
<dbReference type="InterPro" id="IPR014795">
    <property type="entry name" value="TacA_1-like"/>
</dbReference>
<dbReference type="PANTHER" id="PTHR35401:SF2">
    <property type="entry name" value="ABC-TYPE TRANSPORT SYSTEM"/>
    <property type="match status" value="1"/>
</dbReference>
<dbReference type="PANTHER" id="PTHR35401">
    <property type="entry name" value="COPG FAMILY HELIX-TURN-HELIX PROTEIN-RELATED-RELATED"/>
    <property type="match status" value="1"/>
</dbReference>
<reference evidence="3 4" key="1">
    <citation type="submission" date="2014-11" db="EMBL/GenBank/DDBJ databases">
        <title>Pan-genome of Gallibacterium spp.</title>
        <authorList>
            <person name="Kudirkiene E."/>
            <person name="Bojesen A.M."/>
        </authorList>
    </citation>
    <scope>NUCLEOTIDE SEQUENCE [LARGE SCALE GENOMIC DNA]</scope>
    <source>
        <strain evidence="3 4">F151</strain>
    </source>
</reference>
<evidence type="ECO:0000256" key="2">
    <source>
        <dbReference type="ARBA" id="ARBA00049988"/>
    </source>
</evidence>
<dbReference type="SUPFAM" id="SSF47598">
    <property type="entry name" value="Ribbon-helix-helix"/>
    <property type="match status" value="1"/>
</dbReference>
<proteinExistence type="inferred from homology"/>
<dbReference type="OrthoDB" id="6717902at2"/>
<evidence type="ECO:0000313" key="4">
    <source>
        <dbReference type="Proteomes" id="UP000243558"/>
    </source>
</evidence>
<dbReference type="Pfam" id="PF08681">
    <property type="entry name" value="TacA1"/>
    <property type="match status" value="1"/>
</dbReference>
<dbReference type="GO" id="GO:0006355">
    <property type="term" value="P:regulation of DNA-templated transcription"/>
    <property type="evidence" value="ECO:0007669"/>
    <property type="project" value="InterPro"/>
</dbReference>
<name>A0A1A7NLN8_9PAST</name>
<dbReference type="RefSeq" id="WP_065239745.1">
    <property type="nucleotide sequence ID" value="NZ_JTJM01000043.1"/>
</dbReference>
<keyword evidence="1" id="KW-1277">Toxin-antitoxin system</keyword>
<comment type="caution">
    <text evidence="3">The sequence shown here is derived from an EMBL/GenBank/DDBJ whole genome shotgun (WGS) entry which is preliminary data.</text>
</comment>
<evidence type="ECO:0008006" key="5">
    <source>
        <dbReference type="Google" id="ProtNLM"/>
    </source>
</evidence>
<dbReference type="Proteomes" id="UP000243558">
    <property type="component" value="Unassembled WGS sequence"/>
</dbReference>
<dbReference type="EMBL" id="JTJM01000043">
    <property type="protein sequence ID" value="OBW91032.1"/>
    <property type="molecule type" value="Genomic_DNA"/>
</dbReference>
<dbReference type="InterPro" id="IPR010985">
    <property type="entry name" value="Ribbon_hlx_hlx"/>
</dbReference>
<evidence type="ECO:0000313" key="3">
    <source>
        <dbReference type="EMBL" id="OBW91032.1"/>
    </source>
</evidence>
<gene>
    <name evidence="3" type="ORF">QV01_08865</name>
</gene>
<comment type="similarity">
    <text evidence="2">Belongs to the TacA antitoxin family.</text>
</comment>
<sequence length="87" mass="9639">MQSTERISIRTTPHAKAVIEQASSLLGLSVSQFILSVVYDKSVQMLKDKQIWSASEADLKLLDELLQEPGSINLELQELLKLGEAVD</sequence>
<evidence type="ECO:0000256" key="1">
    <source>
        <dbReference type="ARBA" id="ARBA00022649"/>
    </source>
</evidence>
<organism evidence="3 4">
    <name type="scientific">Gallibacterium genomosp. 3</name>
    <dbReference type="NCBI Taxonomy" id="505345"/>
    <lineage>
        <taxon>Bacteria</taxon>
        <taxon>Pseudomonadati</taxon>
        <taxon>Pseudomonadota</taxon>
        <taxon>Gammaproteobacteria</taxon>
        <taxon>Pasteurellales</taxon>
        <taxon>Pasteurellaceae</taxon>
        <taxon>Gallibacterium</taxon>
    </lineage>
</organism>
<dbReference type="AlphaFoldDB" id="A0A1A7NLN8"/>
<accession>A0A1A7NLN8</accession>
<dbReference type="Gene3D" id="1.20.5.780">
    <property type="entry name" value="Single helix bin"/>
    <property type="match status" value="1"/>
</dbReference>